<comment type="catalytic activity">
    <reaction evidence="1 11">
        <text>Endohydrolysis of (1-&gt;4)-beta-D-xylosidic linkages in xylans.</text>
        <dbReference type="EC" id="3.2.1.8"/>
    </reaction>
</comment>
<dbReference type="SUPFAM" id="SSF51445">
    <property type="entry name" value="(Trans)glycosidases"/>
    <property type="match status" value="1"/>
</dbReference>
<comment type="caution">
    <text evidence="15">The sequence shown here is derived from an EMBL/GenBank/DDBJ whole genome shotgun (WGS) entry which is preliminary data.</text>
</comment>
<reference evidence="15" key="1">
    <citation type="journal article" date="2023" name="Mol. Phylogenet. Evol.">
        <title>Genome-scale phylogeny and comparative genomics of the fungal order Sordariales.</title>
        <authorList>
            <person name="Hensen N."/>
            <person name="Bonometti L."/>
            <person name="Westerberg I."/>
            <person name="Brannstrom I.O."/>
            <person name="Guillou S."/>
            <person name="Cros-Aarteil S."/>
            <person name="Calhoun S."/>
            <person name="Haridas S."/>
            <person name="Kuo A."/>
            <person name="Mondo S."/>
            <person name="Pangilinan J."/>
            <person name="Riley R."/>
            <person name="LaButti K."/>
            <person name="Andreopoulos B."/>
            <person name="Lipzen A."/>
            <person name="Chen C."/>
            <person name="Yan M."/>
            <person name="Daum C."/>
            <person name="Ng V."/>
            <person name="Clum A."/>
            <person name="Steindorff A."/>
            <person name="Ohm R.A."/>
            <person name="Martin F."/>
            <person name="Silar P."/>
            <person name="Natvig D.O."/>
            <person name="Lalanne C."/>
            <person name="Gautier V."/>
            <person name="Ament-Velasquez S.L."/>
            <person name="Kruys A."/>
            <person name="Hutchinson M.I."/>
            <person name="Powell A.J."/>
            <person name="Barry K."/>
            <person name="Miller A.N."/>
            <person name="Grigoriev I.V."/>
            <person name="Debuchy R."/>
            <person name="Gladieux P."/>
            <person name="Hiltunen Thoren M."/>
            <person name="Johannesson H."/>
        </authorList>
    </citation>
    <scope>NUCLEOTIDE SEQUENCE</scope>
    <source>
        <strain evidence="15">CBS 538.74</strain>
    </source>
</reference>
<keyword evidence="13" id="KW-0732">Signal</keyword>
<name>A0AAN7A261_9PEZI</name>
<evidence type="ECO:0000313" key="16">
    <source>
        <dbReference type="Proteomes" id="UP001302745"/>
    </source>
</evidence>
<evidence type="ECO:0000256" key="10">
    <source>
        <dbReference type="ARBA" id="ARBA00023326"/>
    </source>
</evidence>
<feature type="chain" id="PRO_5042998225" description="Beta-xylanase" evidence="13">
    <location>
        <begin position="21"/>
        <end position="420"/>
    </location>
</feature>
<dbReference type="PANTHER" id="PTHR31490:SF35">
    <property type="entry name" value="ENDO-1,4-BETA-XYLANASE"/>
    <property type="match status" value="1"/>
</dbReference>
<evidence type="ECO:0000256" key="3">
    <source>
        <dbReference type="ARBA" id="ARBA00004851"/>
    </source>
</evidence>
<reference evidence="15" key="2">
    <citation type="submission" date="2023-05" db="EMBL/GenBank/DDBJ databases">
        <authorList>
            <consortium name="Lawrence Berkeley National Laboratory"/>
            <person name="Steindorff A."/>
            <person name="Hensen N."/>
            <person name="Bonometti L."/>
            <person name="Westerberg I."/>
            <person name="Brannstrom I.O."/>
            <person name="Guillou S."/>
            <person name="Cros-Aarteil S."/>
            <person name="Calhoun S."/>
            <person name="Haridas S."/>
            <person name="Kuo A."/>
            <person name="Mondo S."/>
            <person name="Pangilinan J."/>
            <person name="Riley R."/>
            <person name="Labutti K."/>
            <person name="Andreopoulos B."/>
            <person name="Lipzen A."/>
            <person name="Chen C."/>
            <person name="Yanf M."/>
            <person name="Daum C."/>
            <person name="Ng V."/>
            <person name="Clum A."/>
            <person name="Ohm R."/>
            <person name="Martin F."/>
            <person name="Silar P."/>
            <person name="Natvig D."/>
            <person name="Lalanne C."/>
            <person name="Gautier V."/>
            <person name="Ament-Velasquez S.L."/>
            <person name="Kruys A."/>
            <person name="Hutchinson M.I."/>
            <person name="Powell A.J."/>
            <person name="Barry K."/>
            <person name="Miller A.N."/>
            <person name="Grigoriev I.V."/>
            <person name="Debuchy R."/>
            <person name="Gladieux P."/>
            <person name="Thoren M.H."/>
            <person name="Johannesson H."/>
        </authorList>
    </citation>
    <scope>NUCLEOTIDE SEQUENCE</scope>
    <source>
        <strain evidence="15">CBS 538.74</strain>
    </source>
</reference>
<proteinExistence type="inferred from homology"/>
<dbReference type="PROSITE" id="PS51760">
    <property type="entry name" value="GH10_2"/>
    <property type="match status" value="1"/>
</dbReference>
<protein>
    <recommendedName>
        <fullName evidence="11">Beta-xylanase</fullName>
        <ecNumber evidence="11">3.2.1.8</ecNumber>
    </recommendedName>
</protein>
<evidence type="ECO:0000256" key="4">
    <source>
        <dbReference type="ARBA" id="ARBA00007495"/>
    </source>
</evidence>
<dbReference type="PRINTS" id="PR00134">
    <property type="entry name" value="GLHYDRLASE10"/>
</dbReference>
<feature type="region of interest" description="Disordered" evidence="12">
    <location>
        <begin position="354"/>
        <end position="392"/>
    </location>
</feature>
<evidence type="ECO:0000256" key="7">
    <source>
        <dbReference type="ARBA" id="ARBA00022801"/>
    </source>
</evidence>
<accession>A0AAN7A261</accession>
<evidence type="ECO:0000256" key="5">
    <source>
        <dbReference type="ARBA" id="ARBA00022525"/>
    </source>
</evidence>
<dbReference type="AlphaFoldDB" id="A0AAN7A261"/>
<evidence type="ECO:0000313" key="15">
    <source>
        <dbReference type="EMBL" id="KAK4157551.1"/>
    </source>
</evidence>
<dbReference type="GO" id="GO:0031176">
    <property type="term" value="F:endo-1,4-beta-xylanase activity"/>
    <property type="evidence" value="ECO:0007669"/>
    <property type="project" value="UniProtKB-EC"/>
</dbReference>
<evidence type="ECO:0000256" key="11">
    <source>
        <dbReference type="RuleBase" id="RU361174"/>
    </source>
</evidence>
<comment type="subcellular location">
    <subcellularLocation>
        <location evidence="2">Secreted</location>
    </subcellularLocation>
</comment>
<dbReference type="InterPro" id="IPR044846">
    <property type="entry name" value="GH10"/>
</dbReference>
<dbReference type="InterPro" id="IPR017853">
    <property type="entry name" value="GH"/>
</dbReference>
<keyword evidence="9 11" id="KW-0326">Glycosidase</keyword>
<dbReference type="GO" id="GO:0005576">
    <property type="term" value="C:extracellular region"/>
    <property type="evidence" value="ECO:0007669"/>
    <property type="project" value="UniProtKB-SubCell"/>
</dbReference>
<sequence>MARLTRALLMVSGLVSGTAAQNMTRGDGLHSLMVAAGKLYFGTAMETNNFNDAAYQAISTDKNEFGMFTPENSQKWEVTEPKQAQFVFTQADAVAQKVKSNGQLLRCHTLTWHSQLPSFVSSGTWTPATLTAVITAHITNVMTHYAGQCYAWDVVNEALNEDGTFRESVFLSTLGPAYLPLSFSIASKVDPSTKLYYNDFNLETSPRKADGAVKIVQLIQAAGAQIDGVGFQAHLNVGQTPSRAALAATLGRFVALGVEVAYTELDVAHATMPPSEADRERQAADYVAAVGSCLDVERCVGVTVWQFSDRYSWVPGTFPGKGDACLYTRDYQKKPAYKAVVKLLQGAAAAAAEAGGGGGGGSRGPNSTGGVGVPSATVSTQTSPTGDDESAATKALSGASAVMGGLSGLVWPLVAAVFVL</sequence>
<keyword evidence="8 11" id="KW-0119">Carbohydrate metabolism</keyword>
<dbReference type="PANTHER" id="PTHR31490">
    <property type="entry name" value="GLYCOSYL HYDROLASE"/>
    <property type="match status" value="1"/>
</dbReference>
<feature type="domain" description="GH10" evidence="14">
    <location>
        <begin position="26"/>
        <end position="343"/>
    </location>
</feature>
<keyword evidence="6" id="KW-0858">Xylan degradation</keyword>
<evidence type="ECO:0000256" key="8">
    <source>
        <dbReference type="ARBA" id="ARBA00023277"/>
    </source>
</evidence>
<dbReference type="EMBL" id="MU856849">
    <property type="protein sequence ID" value="KAK4157551.1"/>
    <property type="molecule type" value="Genomic_DNA"/>
</dbReference>
<evidence type="ECO:0000256" key="12">
    <source>
        <dbReference type="SAM" id="MobiDB-lite"/>
    </source>
</evidence>
<evidence type="ECO:0000256" key="1">
    <source>
        <dbReference type="ARBA" id="ARBA00000681"/>
    </source>
</evidence>
<keyword evidence="10 11" id="KW-0624">Polysaccharide degradation</keyword>
<dbReference type="Pfam" id="PF00331">
    <property type="entry name" value="Glyco_hydro_10"/>
    <property type="match status" value="1"/>
</dbReference>
<keyword evidence="16" id="KW-1185">Reference proteome</keyword>
<comment type="similarity">
    <text evidence="4 11">Belongs to the glycosyl hydrolase 10 (cellulase F) family.</text>
</comment>
<organism evidence="15 16">
    <name type="scientific">Chaetomidium leptoderma</name>
    <dbReference type="NCBI Taxonomy" id="669021"/>
    <lineage>
        <taxon>Eukaryota</taxon>
        <taxon>Fungi</taxon>
        <taxon>Dikarya</taxon>
        <taxon>Ascomycota</taxon>
        <taxon>Pezizomycotina</taxon>
        <taxon>Sordariomycetes</taxon>
        <taxon>Sordariomycetidae</taxon>
        <taxon>Sordariales</taxon>
        <taxon>Chaetomiaceae</taxon>
        <taxon>Chaetomidium</taxon>
    </lineage>
</organism>
<dbReference type="Gene3D" id="3.20.20.80">
    <property type="entry name" value="Glycosidases"/>
    <property type="match status" value="1"/>
</dbReference>
<dbReference type="InterPro" id="IPR001000">
    <property type="entry name" value="GH10_dom"/>
</dbReference>
<evidence type="ECO:0000256" key="13">
    <source>
        <dbReference type="SAM" id="SignalP"/>
    </source>
</evidence>
<keyword evidence="5" id="KW-0964">Secreted</keyword>
<evidence type="ECO:0000256" key="2">
    <source>
        <dbReference type="ARBA" id="ARBA00004613"/>
    </source>
</evidence>
<gene>
    <name evidence="15" type="ORF">C8A00DRAFT_40126</name>
</gene>
<dbReference type="EC" id="3.2.1.8" evidence="11"/>
<keyword evidence="7 11" id="KW-0378">Hydrolase</keyword>
<dbReference type="SMART" id="SM00633">
    <property type="entry name" value="Glyco_10"/>
    <property type="match status" value="1"/>
</dbReference>
<dbReference type="GO" id="GO:0045493">
    <property type="term" value="P:xylan catabolic process"/>
    <property type="evidence" value="ECO:0007669"/>
    <property type="project" value="UniProtKB-KW"/>
</dbReference>
<dbReference type="Proteomes" id="UP001302745">
    <property type="component" value="Unassembled WGS sequence"/>
</dbReference>
<evidence type="ECO:0000256" key="9">
    <source>
        <dbReference type="ARBA" id="ARBA00023295"/>
    </source>
</evidence>
<comment type="pathway">
    <text evidence="3">Glycan degradation; xylan degradation.</text>
</comment>
<feature type="signal peptide" evidence="13">
    <location>
        <begin position="1"/>
        <end position="20"/>
    </location>
</feature>
<feature type="compositionally biased region" description="Gly residues" evidence="12">
    <location>
        <begin position="354"/>
        <end position="372"/>
    </location>
</feature>
<feature type="compositionally biased region" description="Polar residues" evidence="12">
    <location>
        <begin position="376"/>
        <end position="385"/>
    </location>
</feature>
<evidence type="ECO:0000256" key="6">
    <source>
        <dbReference type="ARBA" id="ARBA00022651"/>
    </source>
</evidence>
<evidence type="ECO:0000259" key="14">
    <source>
        <dbReference type="PROSITE" id="PS51760"/>
    </source>
</evidence>